<evidence type="ECO:0000256" key="2">
    <source>
        <dbReference type="ARBA" id="ARBA00022692"/>
    </source>
</evidence>
<comment type="subcellular location">
    <subcellularLocation>
        <location evidence="1">Membrane</location>
        <topology evidence="1">Multi-pass membrane protein</topology>
    </subcellularLocation>
</comment>
<dbReference type="PANTHER" id="PTHR23112">
    <property type="entry name" value="G PROTEIN-COUPLED RECEPTOR 157-RELATED"/>
    <property type="match status" value="1"/>
</dbReference>
<dbReference type="VEuPathDB" id="AmoebaDB:NF0059410"/>
<proteinExistence type="predicted"/>
<keyword evidence="2 5" id="KW-0812">Transmembrane</keyword>
<comment type="caution">
    <text evidence="6">The sequence shown here is derived from an EMBL/GenBank/DDBJ whole genome shotgun (WGS) entry which is preliminary data.</text>
</comment>
<dbReference type="Proteomes" id="UP000444721">
    <property type="component" value="Unassembled WGS sequence"/>
</dbReference>
<keyword evidence="3 5" id="KW-1133">Transmembrane helix</keyword>
<dbReference type="GO" id="GO:0007189">
    <property type="term" value="P:adenylate cyclase-activating G protein-coupled receptor signaling pathway"/>
    <property type="evidence" value="ECO:0007669"/>
    <property type="project" value="TreeGrafter"/>
</dbReference>
<dbReference type="AlphaFoldDB" id="A0A6A5BLT5"/>
<sequence length="308" mass="35106">MHRRQKSKDEILSLDDKYQHLGKKTMINFFLILLAFVITWIPAFINRLIESIVMAQRPSATMISGIFWLDLVQAITNPLQGFLNMVLYGHHFFGKYRLYFCPRKKNMKKASSKVSLISADSGNNDYQNRHRQISPDRDKNHLNVETLDEIKFGVIYTEGTIKVDSPTSEHQHLVPKSVYYYHMDAPYEVQEDSDEEDRAHFNNAGYGQTGPTLLVPNYFTSGGVGDQPLYSSYASSGGNADNGLRIITQQDTPNSLGAGHYTYSTTLGQSNHDSLQQQHIRFMPNGFSVEHNGSVIDEYHNRLDEFLD</sequence>
<organism evidence="6 7">
    <name type="scientific">Naegleria fowleri</name>
    <name type="common">Brain eating amoeba</name>
    <dbReference type="NCBI Taxonomy" id="5763"/>
    <lineage>
        <taxon>Eukaryota</taxon>
        <taxon>Discoba</taxon>
        <taxon>Heterolobosea</taxon>
        <taxon>Tetramitia</taxon>
        <taxon>Eutetramitia</taxon>
        <taxon>Vahlkampfiidae</taxon>
        <taxon>Naegleria</taxon>
    </lineage>
</organism>
<protein>
    <submittedName>
        <fullName evidence="6">Uncharacterized protein</fullName>
    </submittedName>
</protein>
<evidence type="ECO:0000313" key="6">
    <source>
        <dbReference type="EMBL" id="KAF0975822.1"/>
    </source>
</evidence>
<evidence type="ECO:0000256" key="4">
    <source>
        <dbReference type="ARBA" id="ARBA00023136"/>
    </source>
</evidence>
<accession>A0A6A5BLT5</accession>
<dbReference type="GO" id="GO:0005886">
    <property type="term" value="C:plasma membrane"/>
    <property type="evidence" value="ECO:0007669"/>
    <property type="project" value="TreeGrafter"/>
</dbReference>
<dbReference type="VEuPathDB" id="AmoebaDB:FDP41_005149"/>
<dbReference type="GeneID" id="68112367"/>
<feature type="transmembrane region" description="Helical" evidence="5">
    <location>
        <begin position="27"/>
        <end position="45"/>
    </location>
</feature>
<dbReference type="RefSeq" id="XP_044560535.1">
    <property type="nucleotide sequence ID" value="XM_044708642.1"/>
</dbReference>
<name>A0A6A5BLT5_NAEFO</name>
<keyword evidence="7" id="KW-1185">Reference proteome</keyword>
<reference evidence="6 7" key="1">
    <citation type="journal article" date="2019" name="Sci. Rep.">
        <title>Nanopore sequencing improves the draft genome of the human pathogenic amoeba Naegleria fowleri.</title>
        <authorList>
            <person name="Liechti N."/>
            <person name="Schurch N."/>
            <person name="Bruggmann R."/>
            <person name="Wittwer M."/>
        </authorList>
    </citation>
    <scope>NUCLEOTIDE SEQUENCE [LARGE SCALE GENOMIC DNA]</scope>
    <source>
        <strain evidence="6 7">ATCC 30894</strain>
    </source>
</reference>
<evidence type="ECO:0000256" key="1">
    <source>
        <dbReference type="ARBA" id="ARBA00004141"/>
    </source>
</evidence>
<gene>
    <name evidence="6" type="ORF">FDP41_005149</name>
</gene>
<dbReference type="VEuPathDB" id="AmoebaDB:NfTy_052000"/>
<dbReference type="OrthoDB" id="10069455at2759"/>
<evidence type="ECO:0000256" key="3">
    <source>
        <dbReference type="ARBA" id="ARBA00022989"/>
    </source>
</evidence>
<keyword evidence="4 5" id="KW-0472">Membrane</keyword>
<dbReference type="Gene3D" id="1.20.1070.10">
    <property type="entry name" value="Rhodopsin 7-helix transmembrane proteins"/>
    <property type="match status" value="1"/>
</dbReference>
<evidence type="ECO:0000256" key="5">
    <source>
        <dbReference type="SAM" id="Phobius"/>
    </source>
</evidence>
<evidence type="ECO:0000313" key="7">
    <source>
        <dbReference type="Proteomes" id="UP000444721"/>
    </source>
</evidence>
<dbReference type="PANTHER" id="PTHR23112:SF0">
    <property type="entry name" value="TRANSMEMBRANE PROTEIN 116"/>
    <property type="match status" value="1"/>
</dbReference>
<dbReference type="GO" id="GO:0004930">
    <property type="term" value="F:G protein-coupled receptor activity"/>
    <property type="evidence" value="ECO:0007669"/>
    <property type="project" value="TreeGrafter"/>
</dbReference>
<dbReference type="EMBL" id="VFQX01000043">
    <property type="protein sequence ID" value="KAF0975822.1"/>
    <property type="molecule type" value="Genomic_DNA"/>
</dbReference>